<gene>
    <name evidence="2" type="ORF">PILCRDRAFT_91557</name>
</gene>
<dbReference type="STRING" id="765440.A0A0C3BGH4"/>
<dbReference type="PANTHER" id="PTHR34414:SF1">
    <property type="entry name" value="SUBTILISIN-LIKE SERINE PROTEASE"/>
    <property type="match status" value="1"/>
</dbReference>
<dbReference type="Proteomes" id="UP000054166">
    <property type="component" value="Unassembled WGS sequence"/>
</dbReference>
<evidence type="ECO:0000256" key="1">
    <source>
        <dbReference type="SAM" id="Phobius"/>
    </source>
</evidence>
<dbReference type="InParanoid" id="A0A0C3BGH4"/>
<protein>
    <submittedName>
        <fullName evidence="2">Uncharacterized protein</fullName>
    </submittedName>
</protein>
<dbReference type="Pfam" id="PF20246">
    <property type="entry name" value="DUF6601"/>
    <property type="match status" value="1"/>
</dbReference>
<reference evidence="2 3" key="1">
    <citation type="submission" date="2014-04" db="EMBL/GenBank/DDBJ databases">
        <authorList>
            <consortium name="DOE Joint Genome Institute"/>
            <person name="Kuo A."/>
            <person name="Tarkka M."/>
            <person name="Buscot F."/>
            <person name="Kohler A."/>
            <person name="Nagy L.G."/>
            <person name="Floudas D."/>
            <person name="Copeland A."/>
            <person name="Barry K.W."/>
            <person name="Cichocki N."/>
            <person name="Veneault-Fourrey C."/>
            <person name="LaButti K."/>
            <person name="Lindquist E.A."/>
            <person name="Lipzen A."/>
            <person name="Lundell T."/>
            <person name="Morin E."/>
            <person name="Murat C."/>
            <person name="Sun H."/>
            <person name="Tunlid A."/>
            <person name="Henrissat B."/>
            <person name="Grigoriev I.V."/>
            <person name="Hibbett D.S."/>
            <person name="Martin F."/>
            <person name="Nordberg H.P."/>
            <person name="Cantor M.N."/>
            <person name="Hua S.X."/>
        </authorList>
    </citation>
    <scope>NUCLEOTIDE SEQUENCE [LARGE SCALE GENOMIC DNA]</scope>
    <source>
        <strain evidence="2 3">F 1598</strain>
    </source>
</reference>
<dbReference type="AlphaFoldDB" id="A0A0C3BGH4"/>
<dbReference type="InterPro" id="IPR046536">
    <property type="entry name" value="DUF6601"/>
</dbReference>
<feature type="transmembrane region" description="Helical" evidence="1">
    <location>
        <begin position="279"/>
        <end position="307"/>
    </location>
</feature>
<evidence type="ECO:0000313" key="2">
    <source>
        <dbReference type="EMBL" id="KIM76452.1"/>
    </source>
</evidence>
<keyword evidence="1" id="KW-0812">Transmembrane</keyword>
<evidence type="ECO:0000313" key="3">
    <source>
        <dbReference type="Proteomes" id="UP000054166"/>
    </source>
</evidence>
<keyword evidence="1" id="KW-1133">Transmembrane helix</keyword>
<proteinExistence type="predicted"/>
<dbReference type="HOGENOM" id="CLU_043687_1_0_1"/>
<accession>A0A0C3BGH4</accession>
<sequence length="318" mass="35926">MADLPVTNTHNATHPGLTVAFQVPFQANTALIPDIVGALNVPNTTVLLSDPDAITTFLLEELNVDMADSIKPYLWIAGLRFSKIRPLHRNNVIRRDIVICEQAALHLVSRNEVIFIKPIPHCLLQHTFYREYVAGKTIDPKINRRAPAFLATYLRLIRHQSDFSIAIQFRLIPSWVTWEQWLTFSTDLESALSDSQGRMMSFDGRYSYGELRLNRLNFIMRVFKGVARGYVILDTQYSNYFAGFFSLLVLITAVYTSVALSAFQVALASPLATQGLNHAGFWFSIITLFLLAALIGLPIIWFVVALIDNVIFAFRSRS</sequence>
<keyword evidence="1" id="KW-0472">Membrane</keyword>
<organism evidence="2 3">
    <name type="scientific">Piloderma croceum (strain F 1598)</name>
    <dbReference type="NCBI Taxonomy" id="765440"/>
    <lineage>
        <taxon>Eukaryota</taxon>
        <taxon>Fungi</taxon>
        <taxon>Dikarya</taxon>
        <taxon>Basidiomycota</taxon>
        <taxon>Agaricomycotina</taxon>
        <taxon>Agaricomycetes</taxon>
        <taxon>Agaricomycetidae</taxon>
        <taxon>Atheliales</taxon>
        <taxon>Atheliaceae</taxon>
        <taxon>Piloderma</taxon>
    </lineage>
</organism>
<name>A0A0C3BGH4_PILCF</name>
<reference evidence="3" key="2">
    <citation type="submission" date="2015-01" db="EMBL/GenBank/DDBJ databases">
        <title>Evolutionary Origins and Diversification of the Mycorrhizal Mutualists.</title>
        <authorList>
            <consortium name="DOE Joint Genome Institute"/>
            <consortium name="Mycorrhizal Genomics Consortium"/>
            <person name="Kohler A."/>
            <person name="Kuo A."/>
            <person name="Nagy L.G."/>
            <person name="Floudas D."/>
            <person name="Copeland A."/>
            <person name="Barry K.W."/>
            <person name="Cichocki N."/>
            <person name="Veneault-Fourrey C."/>
            <person name="LaButti K."/>
            <person name="Lindquist E.A."/>
            <person name="Lipzen A."/>
            <person name="Lundell T."/>
            <person name="Morin E."/>
            <person name="Murat C."/>
            <person name="Riley R."/>
            <person name="Ohm R."/>
            <person name="Sun H."/>
            <person name="Tunlid A."/>
            <person name="Henrissat B."/>
            <person name="Grigoriev I.V."/>
            <person name="Hibbett D.S."/>
            <person name="Martin F."/>
        </authorList>
    </citation>
    <scope>NUCLEOTIDE SEQUENCE [LARGE SCALE GENOMIC DNA]</scope>
    <source>
        <strain evidence="3">F 1598</strain>
    </source>
</reference>
<dbReference type="EMBL" id="KN833034">
    <property type="protein sequence ID" value="KIM76452.1"/>
    <property type="molecule type" value="Genomic_DNA"/>
</dbReference>
<keyword evidence="3" id="KW-1185">Reference proteome</keyword>
<dbReference type="PANTHER" id="PTHR34414">
    <property type="entry name" value="HET DOMAIN-CONTAINING PROTEIN-RELATED"/>
    <property type="match status" value="1"/>
</dbReference>
<dbReference type="OrthoDB" id="5086500at2759"/>
<feature type="transmembrane region" description="Helical" evidence="1">
    <location>
        <begin position="240"/>
        <end position="267"/>
    </location>
</feature>